<keyword evidence="2" id="KW-0812">Transmembrane</keyword>
<feature type="compositionally biased region" description="Basic and acidic residues" evidence="1">
    <location>
        <begin position="29"/>
        <end position="40"/>
    </location>
</feature>
<feature type="transmembrane region" description="Helical" evidence="2">
    <location>
        <begin position="208"/>
        <end position="233"/>
    </location>
</feature>
<keyword evidence="4" id="KW-1185">Reference proteome</keyword>
<proteinExistence type="predicted"/>
<keyword evidence="2" id="KW-1133">Transmembrane helix</keyword>
<keyword evidence="2" id="KW-0472">Membrane</keyword>
<sequence length="236" mass="25398">MLSARSPSSSCYMIVAEAKALLERRDRCGQARDPSGREEEAAAGASLRQQGISISSPVTNSISVAGLDVDVSGWSEMQRKALGALATLVGKHNSTLPLSTTAAITLVHPGAATVSGARKNTPQAASSKQTWEPVPRPGRHSLPADPSTPKPTPIGSLPTRPTHLATSPARPPVWLAASARRQEVADRAMAEPSSNKIVSSLESVSIHWTVYFFFFFFFFFSFFSMTLAFFHYFCGK</sequence>
<evidence type="ECO:0000313" key="4">
    <source>
        <dbReference type="Proteomes" id="UP000193411"/>
    </source>
</evidence>
<comment type="caution">
    <text evidence="3">The sequence shown here is derived from an EMBL/GenBank/DDBJ whole genome shotgun (WGS) entry which is preliminary data.</text>
</comment>
<organism evidence="3 4">
    <name type="scientific">Catenaria anguillulae PL171</name>
    <dbReference type="NCBI Taxonomy" id="765915"/>
    <lineage>
        <taxon>Eukaryota</taxon>
        <taxon>Fungi</taxon>
        <taxon>Fungi incertae sedis</taxon>
        <taxon>Blastocladiomycota</taxon>
        <taxon>Blastocladiomycetes</taxon>
        <taxon>Blastocladiales</taxon>
        <taxon>Catenariaceae</taxon>
        <taxon>Catenaria</taxon>
    </lineage>
</organism>
<dbReference type="Proteomes" id="UP000193411">
    <property type="component" value="Unassembled WGS sequence"/>
</dbReference>
<reference evidence="3 4" key="1">
    <citation type="submission" date="2016-07" db="EMBL/GenBank/DDBJ databases">
        <title>Pervasive Adenine N6-methylation of Active Genes in Fungi.</title>
        <authorList>
            <consortium name="DOE Joint Genome Institute"/>
            <person name="Mondo S.J."/>
            <person name="Dannebaum R.O."/>
            <person name="Kuo R.C."/>
            <person name="Labutti K."/>
            <person name="Haridas S."/>
            <person name="Kuo A."/>
            <person name="Salamov A."/>
            <person name="Ahrendt S.R."/>
            <person name="Lipzen A."/>
            <person name="Sullivan W."/>
            <person name="Andreopoulos W.B."/>
            <person name="Clum A."/>
            <person name="Lindquist E."/>
            <person name="Daum C."/>
            <person name="Ramamoorthy G.K."/>
            <person name="Gryganskyi A."/>
            <person name="Culley D."/>
            <person name="Magnuson J.K."/>
            <person name="James T.Y."/>
            <person name="O'Malley M.A."/>
            <person name="Stajich J.E."/>
            <person name="Spatafora J.W."/>
            <person name="Visel A."/>
            <person name="Grigoriev I.V."/>
        </authorList>
    </citation>
    <scope>NUCLEOTIDE SEQUENCE [LARGE SCALE GENOMIC DNA]</scope>
    <source>
        <strain evidence="3 4">PL171</strain>
    </source>
</reference>
<evidence type="ECO:0000313" key="3">
    <source>
        <dbReference type="EMBL" id="ORZ32017.1"/>
    </source>
</evidence>
<protein>
    <submittedName>
        <fullName evidence="3">Uncharacterized protein</fullName>
    </submittedName>
</protein>
<evidence type="ECO:0000256" key="2">
    <source>
        <dbReference type="SAM" id="Phobius"/>
    </source>
</evidence>
<name>A0A1Y2HBP4_9FUNG</name>
<feature type="compositionally biased region" description="Polar residues" evidence="1">
    <location>
        <begin position="118"/>
        <end position="130"/>
    </location>
</feature>
<feature type="region of interest" description="Disordered" evidence="1">
    <location>
        <begin position="114"/>
        <end position="168"/>
    </location>
</feature>
<feature type="region of interest" description="Disordered" evidence="1">
    <location>
        <begin position="29"/>
        <end position="48"/>
    </location>
</feature>
<gene>
    <name evidence="3" type="ORF">BCR44DRAFT_1256369</name>
</gene>
<dbReference type="EMBL" id="MCFL01000052">
    <property type="protein sequence ID" value="ORZ32017.1"/>
    <property type="molecule type" value="Genomic_DNA"/>
</dbReference>
<evidence type="ECO:0000256" key="1">
    <source>
        <dbReference type="SAM" id="MobiDB-lite"/>
    </source>
</evidence>
<accession>A0A1Y2HBP4</accession>
<dbReference type="AlphaFoldDB" id="A0A1Y2HBP4"/>